<gene>
    <name evidence="2" type="primary">p55</name>
    <name evidence="2" type="ORF">SBRMV_055</name>
</gene>
<dbReference type="RefSeq" id="WP_122630959.1">
    <property type="nucleotide sequence ID" value="NZ_LR026976.1"/>
</dbReference>
<reference evidence="2" key="1">
    <citation type="submission" date="2018-10" db="EMBL/GenBank/DDBJ databases">
        <authorList>
            <person name="Singh K. P."/>
            <person name="Ramachandran G."/>
            <person name="Val-Calvo J."/>
            <person name="Meijer J.J. W."/>
            <person name="Miguel-Arribas A."/>
            <person name="Gago Cordoba C."/>
        </authorList>
    </citation>
    <scope>NUCLEOTIDE SEQUENCE</scope>
    <source>
        <strain evidence="2">1</strain>
        <plasmid evidence="2">p576</plasmid>
    </source>
</reference>
<accession>A0A9Q9T5G2</accession>
<evidence type="ECO:0000256" key="1">
    <source>
        <dbReference type="SAM" id="Phobius"/>
    </source>
</evidence>
<dbReference type="EMBL" id="LR026976">
    <property type="protein sequence ID" value="VCT93340.1"/>
    <property type="molecule type" value="Genomic_DNA"/>
</dbReference>
<feature type="transmembrane region" description="Helical" evidence="1">
    <location>
        <begin position="36"/>
        <end position="67"/>
    </location>
</feature>
<sequence>MNKFLSKIAEANLYPMLEQLEYDLLKFQKIRMLKAILALFVGAFVGSLSSIWAALIGGLILALFVWWREYHNAVKTFKQFTYLREIEFNKFTRMLIPLLLENGATLYGALNKMLKRLEPGHVKDALQKFLIELNENPESEEPFIKFANAASGSEEAILFLSSLYDYKESSFDTSVIEELGKTSSEKLFEGVQDIIEFKARKFSLFPTKLTMVTFIPVLGYAIAMIIDATSKLQL</sequence>
<keyword evidence="1" id="KW-1133">Transmembrane helix</keyword>
<keyword evidence="2" id="KW-0614">Plasmid</keyword>
<evidence type="ECO:0000313" key="2">
    <source>
        <dbReference type="EMBL" id="VCT93340.1"/>
    </source>
</evidence>
<dbReference type="AlphaFoldDB" id="A0A9Q9T5G2"/>
<proteinExistence type="predicted"/>
<name>A0A9Q9T5G2_BACPU</name>
<feature type="transmembrane region" description="Helical" evidence="1">
    <location>
        <begin position="209"/>
        <end position="226"/>
    </location>
</feature>
<keyword evidence="1" id="KW-0812">Transmembrane</keyword>
<organism evidence="2">
    <name type="scientific">Bacillus pumilus</name>
    <name type="common">Bacillus mesentericus</name>
    <dbReference type="NCBI Taxonomy" id="1408"/>
    <lineage>
        <taxon>Bacteria</taxon>
        <taxon>Bacillati</taxon>
        <taxon>Bacillota</taxon>
        <taxon>Bacilli</taxon>
        <taxon>Bacillales</taxon>
        <taxon>Bacillaceae</taxon>
        <taxon>Bacillus</taxon>
    </lineage>
</organism>
<protein>
    <submittedName>
        <fullName evidence="2">Uncharacterized protein</fullName>
    </submittedName>
</protein>
<geneLocation type="plasmid" evidence="2">
    <name>p576</name>
</geneLocation>
<keyword evidence="1" id="KW-0472">Membrane</keyword>